<gene>
    <name evidence="3" type="ORF">ACFSDX_23545</name>
</gene>
<name>A0ABW4R0N1_9BACT</name>
<evidence type="ECO:0000313" key="4">
    <source>
        <dbReference type="Proteomes" id="UP001597197"/>
    </source>
</evidence>
<organism evidence="3 4">
    <name type="scientific">Hymenobacter bucti</name>
    <dbReference type="NCBI Taxonomy" id="1844114"/>
    <lineage>
        <taxon>Bacteria</taxon>
        <taxon>Pseudomonadati</taxon>
        <taxon>Bacteroidota</taxon>
        <taxon>Cytophagia</taxon>
        <taxon>Cytophagales</taxon>
        <taxon>Hymenobacteraceae</taxon>
        <taxon>Hymenobacter</taxon>
    </lineage>
</organism>
<feature type="signal peptide" evidence="1">
    <location>
        <begin position="1"/>
        <end position="19"/>
    </location>
</feature>
<sequence>MKQYLFACLLGSWSFVASAQASADAPPARKLPVTFGLRLGLNQSNTNFNMGEPKPVVPVDTKWKTGFVVGALVEVGLSDHLAIQQEYLFSQQSGEVSNGARYQLQYLSLPLLLKYRIVPRLAVVAGPQFDLMLKAQQELNGQTTNITHDTEERGLGATAGLEVTILRNLGLSARYLQGLNHVGIGQRSAVQEFKWQSVQVAAELRF</sequence>
<reference evidence="4" key="1">
    <citation type="journal article" date="2019" name="Int. J. Syst. Evol. Microbiol.">
        <title>The Global Catalogue of Microorganisms (GCM) 10K type strain sequencing project: providing services to taxonomists for standard genome sequencing and annotation.</title>
        <authorList>
            <consortium name="The Broad Institute Genomics Platform"/>
            <consortium name="The Broad Institute Genome Sequencing Center for Infectious Disease"/>
            <person name="Wu L."/>
            <person name="Ma J."/>
        </authorList>
    </citation>
    <scope>NUCLEOTIDE SEQUENCE [LARGE SCALE GENOMIC DNA]</scope>
    <source>
        <strain evidence="4">CGMCC 1.15795</strain>
    </source>
</reference>
<accession>A0ABW4R0N1</accession>
<evidence type="ECO:0000259" key="2">
    <source>
        <dbReference type="Pfam" id="PF13568"/>
    </source>
</evidence>
<proteinExistence type="predicted"/>
<dbReference type="EMBL" id="JBHUFD010000018">
    <property type="protein sequence ID" value="MFD1875428.1"/>
    <property type="molecule type" value="Genomic_DNA"/>
</dbReference>
<dbReference type="SUPFAM" id="SSF56925">
    <property type="entry name" value="OMPA-like"/>
    <property type="match status" value="1"/>
</dbReference>
<dbReference type="Proteomes" id="UP001597197">
    <property type="component" value="Unassembled WGS sequence"/>
</dbReference>
<comment type="caution">
    <text evidence="3">The sequence shown here is derived from an EMBL/GenBank/DDBJ whole genome shotgun (WGS) entry which is preliminary data.</text>
</comment>
<dbReference type="RefSeq" id="WP_382318090.1">
    <property type="nucleotide sequence ID" value="NZ_JBHUFD010000018.1"/>
</dbReference>
<dbReference type="InterPro" id="IPR025665">
    <property type="entry name" value="Beta-barrel_OMP_2"/>
</dbReference>
<protein>
    <submittedName>
        <fullName evidence="3">Porin family protein</fullName>
    </submittedName>
</protein>
<dbReference type="InterPro" id="IPR011250">
    <property type="entry name" value="OMP/PagP_B-barrel"/>
</dbReference>
<keyword evidence="1" id="KW-0732">Signal</keyword>
<feature type="chain" id="PRO_5046361756" evidence="1">
    <location>
        <begin position="20"/>
        <end position="206"/>
    </location>
</feature>
<evidence type="ECO:0000256" key="1">
    <source>
        <dbReference type="SAM" id="SignalP"/>
    </source>
</evidence>
<keyword evidence="4" id="KW-1185">Reference proteome</keyword>
<feature type="domain" description="Outer membrane protein beta-barrel" evidence="2">
    <location>
        <begin position="26"/>
        <end position="182"/>
    </location>
</feature>
<evidence type="ECO:0000313" key="3">
    <source>
        <dbReference type="EMBL" id="MFD1875428.1"/>
    </source>
</evidence>
<dbReference type="Pfam" id="PF13568">
    <property type="entry name" value="OMP_b-brl_2"/>
    <property type="match status" value="1"/>
</dbReference>